<proteinExistence type="predicted"/>
<dbReference type="PANTHER" id="PTHR46409:SF1">
    <property type="entry name" value="HTH PSQ-TYPE DOMAIN-CONTAINING PROTEIN"/>
    <property type="match status" value="1"/>
</dbReference>
<dbReference type="InParanoid" id="A0A6P7GJ66"/>
<accession>A0A6P7GJ66</accession>
<name>A0A6P7GJ66_DIAVI</name>
<evidence type="ECO:0000313" key="1">
    <source>
        <dbReference type="RefSeq" id="XP_028145253.1"/>
    </source>
</evidence>
<organism evidence="1">
    <name type="scientific">Diabrotica virgifera virgifera</name>
    <name type="common">western corn rootworm</name>
    <dbReference type="NCBI Taxonomy" id="50390"/>
    <lineage>
        <taxon>Eukaryota</taxon>
        <taxon>Metazoa</taxon>
        <taxon>Ecdysozoa</taxon>
        <taxon>Arthropoda</taxon>
        <taxon>Hexapoda</taxon>
        <taxon>Insecta</taxon>
        <taxon>Pterygota</taxon>
        <taxon>Neoptera</taxon>
        <taxon>Endopterygota</taxon>
        <taxon>Coleoptera</taxon>
        <taxon>Polyphaga</taxon>
        <taxon>Cucujiformia</taxon>
        <taxon>Chrysomeloidea</taxon>
        <taxon>Chrysomelidae</taxon>
        <taxon>Galerucinae</taxon>
        <taxon>Diabroticina</taxon>
        <taxon>Diabroticites</taxon>
        <taxon>Diabrotica</taxon>
    </lineage>
</organism>
<dbReference type="PANTHER" id="PTHR46409">
    <property type="entry name" value="HTH PSQ-TYPE DOMAIN-CONTAINING PROTEIN"/>
    <property type="match status" value="1"/>
</dbReference>
<dbReference type="RefSeq" id="XP_028145253.1">
    <property type="nucleotide sequence ID" value="XM_028289452.1"/>
</dbReference>
<sequence length="337" mass="38338">MPSTSSQKIDSNSCRGEAANIAKNILSYMKENFVNPRNLKAIGCDGTNVNTGWKGGVIRTIEVQIGKPLQWVVCLLHANELPLRHLLQHFDGQTKGPNSFSGPIGLLLASCETKPIQKFESIDIVLPEVDKNSLSTDQRYLYQICCAIKNGFCSEALSKRDPGKINHARWLTTANRLLRLYVATTNPSQNFLLLVEFITKVYAPMWFNIKSRPSIEYGSIHLWQTINKSRHPPEEVKIIIDKVIHTNAYFAHPENILTAMIAGERSHIRELGFRRILKARTRDQPEKVRVFKIPAINWNAENYSELINWNECFLTEPPLTMDFKNEELLAAIRIIVS</sequence>
<reference evidence="1" key="1">
    <citation type="submission" date="2025-08" db="UniProtKB">
        <authorList>
            <consortium name="RefSeq"/>
        </authorList>
    </citation>
    <scope>IDENTIFICATION</scope>
    <source>
        <tissue evidence="1">Whole insect</tissue>
    </source>
</reference>
<gene>
    <name evidence="1" type="primary">LOC114338834</name>
</gene>
<protein>
    <submittedName>
        <fullName evidence="1">Uncharacterized protein LOC114338834</fullName>
    </submittedName>
</protein>
<dbReference type="AlphaFoldDB" id="A0A6P7GJ66"/>